<reference evidence="2 3" key="1">
    <citation type="journal article" date="2021" name="Elife">
        <title>Chloroplast acquisition without the gene transfer in kleptoplastic sea slugs, Plakobranchus ocellatus.</title>
        <authorList>
            <person name="Maeda T."/>
            <person name="Takahashi S."/>
            <person name="Yoshida T."/>
            <person name="Shimamura S."/>
            <person name="Takaki Y."/>
            <person name="Nagai Y."/>
            <person name="Toyoda A."/>
            <person name="Suzuki Y."/>
            <person name="Arimoto A."/>
            <person name="Ishii H."/>
            <person name="Satoh N."/>
            <person name="Nishiyama T."/>
            <person name="Hasebe M."/>
            <person name="Maruyama T."/>
            <person name="Minagawa J."/>
            <person name="Obokata J."/>
            <person name="Shigenobu S."/>
        </authorList>
    </citation>
    <scope>NUCLEOTIDE SEQUENCE [LARGE SCALE GENOMIC DNA]</scope>
</reference>
<keyword evidence="3" id="KW-1185">Reference proteome</keyword>
<evidence type="ECO:0000313" key="2">
    <source>
        <dbReference type="EMBL" id="GFS11325.1"/>
    </source>
</evidence>
<evidence type="ECO:0000313" key="3">
    <source>
        <dbReference type="Proteomes" id="UP000762676"/>
    </source>
</evidence>
<sequence>MIEERLTEQGKLRAGAERARETVERPAGMSCLVDLAVPESDGGSVITDLSPSPRDGAPGGHQMVLARNIPLYHPLKAESIVSVKARGGKVGEGGLGKRVEEKLQRG</sequence>
<dbReference type="AlphaFoldDB" id="A0AAV4IMK1"/>
<protein>
    <submittedName>
        <fullName evidence="2">Uncharacterized protein</fullName>
    </submittedName>
</protein>
<gene>
    <name evidence="2" type="ORF">ElyMa_003083000</name>
</gene>
<evidence type="ECO:0000256" key="1">
    <source>
        <dbReference type="SAM" id="MobiDB-lite"/>
    </source>
</evidence>
<comment type="caution">
    <text evidence="2">The sequence shown here is derived from an EMBL/GenBank/DDBJ whole genome shotgun (WGS) entry which is preliminary data.</text>
</comment>
<dbReference type="Proteomes" id="UP000762676">
    <property type="component" value="Unassembled WGS sequence"/>
</dbReference>
<name>A0AAV4IMK1_9GAST</name>
<proteinExistence type="predicted"/>
<accession>A0AAV4IMK1</accession>
<dbReference type="EMBL" id="BMAT01006374">
    <property type="protein sequence ID" value="GFS11325.1"/>
    <property type="molecule type" value="Genomic_DNA"/>
</dbReference>
<feature type="region of interest" description="Disordered" evidence="1">
    <location>
        <begin position="1"/>
        <end position="21"/>
    </location>
</feature>
<organism evidence="2 3">
    <name type="scientific">Elysia marginata</name>
    <dbReference type="NCBI Taxonomy" id="1093978"/>
    <lineage>
        <taxon>Eukaryota</taxon>
        <taxon>Metazoa</taxon>
        <taxon>Spiralia</taxon>
        <taxon>Lophotrochozoa</taxon>
        <taxon>Mollusca</taxon>
        <taxon>Gastropoda</taxon>
        <taxon>Heterobranchia</taxon>
        <taxon>Euthyneura</taxon>
        <taxon>Panpulmonata</taxon>
        <taxon>Sacoglossa</taxon>
        <taxon>Placobranchoidea</taxon>
        <taxon>Plakobranchidae</taxon>
        <taxon>Elysia</taxon>
    </lineage>
</organism>